<protein>
    <submittedName>
        <fullName evidence="2">Uncharacterized protein</fullName>
    </submittedName>
</protein>
<keyword evidence="1" id="KW-0472">Membrane</keyword>
<proteinExistence type="predicted"/>
<organism evidence="2 3">
    <name type="scientific">Candidatus Kaiserbacteria bacterium RIFCSPHIGHO2_01_FULL_53_31</name>
    <dbReference type="NCBI Taxonomy" id="1798481"/>
    <lineage>
        <taxon>Bacteria</taxon>
        <taxon>Candidatus Kaiseribacteriota</taxon>
    </lineage>
</organism>
<reference evidence="2 3" key="1">
    <citation type="journal article" date="2016" name="Nat. Commun.">
        <title>Thousands of microbial genomes shed light on interconnected biogeochemical processes in an aquifer system.</title>
        <authorList>
            <person name="Anantharaman K."/>
            <person name="Brown C.T."/>
            <person name="Hug L.A."/>
            <person name="Sharon I."/>
            <person name="Castelle C.J."/>
            <person name="Probst A.J."/>
            <person name="Thomas B.C."/>
            <person name="Singh A."/>
            <person name="Wilkins M.J."/>
            <person name="Karaoz U."/>
            <person name="Brodie E.L."/>
            <person name="Williams K.H."/>
            <person name="Hubbard S.S."/>
            <person name="Banfield J.F."/>
        </authorList>
    </citation>
    <scope>NUCLEOTIDE SEQUENCE [LARGE SCALE GENOMIC DNA]</scope>
</reference>
<name>A0A1F6CHN8_9BACT</name>
<dbReference type="Proteomes" id="UP000178815">
    <property type="component" value="Unassembled WGS sequence"/>
</dbReference>
<feature type="transmembrane region" description="Helical" evidence="1">
    <location>
        <begin position="6"/>
        <end position="25"/>
    </location>
</feature>
<accession>A0A1F6CHN8</accession>
<keyword evidence="1" id="KW-0812">Transmembrane</keyword>
<comment type="caution">
    <text evidence="2">The sequence shown here is derived from an EMBL/GenBank/DDBJ whole genome shotgun (WGS) entry which is preliminary data.</text>
</comment>
<dbReference type="AlphaFoldDB" id="A0A1F6CHN8"/>
<gene>
    <name evidence="2" type="ORF">A2678_03660</name>
</gene>
<evidence type="ECO:0000256" key="1">
    <source>
        <dbReference type="SAM" id="Phobius"/>
    </source>
</evidence>
<dbReference type="EMBL" id="MFKU01000009">
    <property type="protein sequence ID" value="OGG48756.1"/>
    <property type="molecule type" value="Genomic_DNA"/>
</dbReference>
<keyword evidence="1" id="KW-1133">Transmembrane helix</keyword>
<evidence type="ECO:0000313" key="3">
    <source>
        <dbReference type="Proteomes" id="UP000178815"/>
    </source>
</evidence>
<evidence type="ECO:0000313" key="2">
    <source>
        <dbReference type="EMBL" id="OGG48756.1"/>
    </source>
</evidence>
<dbReference type="STRING" id="1798481.A2678_03660"/>
<sequence length="183" mass="19412">MKSPIVHLGFALLLCIVVLVGYRFWYSAIIAKNASVANLESNIALKNAAAERISIARTTLAELAVDEARVQKHFAQEANVVSFIGDLEGRGRTLGTTVTVSSVSMSGTGARAALNFALSINGTFDAVMRTVGAIEYAPYNISIPTLTFSEQAEDMWLAEMKLVVGAAPTTVPAASTTPAVIRH</sequence>